<keyword evidence="5 6" id="KW-0472">Membrane</keyword>
<feature type="transmembrane region" description="Helical" evidence="7">
    <location>
        <begin position="199"/>
        <end position="218"/>
    </location>
</feature>
<feature type="transmembrane region" description="Helical" evidence="7">
    <location>
        <begin position="354"/>
        <end position="374"/>
    </location>
</feature>
<keyword evidence="10" id="KW-1185">Reference proteome</keyword>
<accession>A0A139GXJ9</accession>
<dbReference type="PANTHER" id="PTHR14207">
    <property type="entry name" value="STEROL ISOMERASE"/>
    <property type="match status" value="1"/>
</dbReference>
<evidence type="ECO:0000256" key="2">
    <source>
        <dbReference type="ARBA" id="ARBA00008337"/>
    </source>
</evidence>
<keyword evidence="3 6" id="KW-0812">Transmembrane</keyword>
<sequence>MSHQSSHFTHYEPSTILKSFGIIIASYLDAAVSLFASIPCIWCAVTNIMWAERCTKVSGEVIVRLRHDMSSQQYTEKVSLEEGVVRRRCCWEKVSLGEVYPVRTPGLCSILGTDSHPVSVHNHLSSASCSSKIHLPNFTQSTSDTVTPHQNMAPVDTPSFISTTTILSLASTVAILGLAYASSLFALPKHTSTKIRLLFIWHAFDALIHFILEGGYLYNCFFSYRSLSGLHSEDRLLASAYLPPNIYFLGHKDRIYGSEYGTNALAKLWMEYAKADARWGGSDLTIISLEILTVFVMAPLGVYVCDLLRRGRKDAYFWMVVVATGELYGGFMTFSPEWLTGNPNLDASNWMYLWLYLVFFNAALWVLIPFWVLYEAHGQLSGRAQVAVEKKLK</sequence>
<organism evidence="9 10">
    <name type="scientific">Pseudocercospora eumusae</name>
    <dbReference type="NCBI Taxonomy" id="321146"/>
    <lineage>
        <taxon>Eukaryota</taxon>
        <taxon>Fungi</taxon>
        <taxon>Dikarya</taxon>
        <taxon>Ascomycota</taxon>
        <taxon>Pezizomycotina</taxon>
        <taxon>Dothideomycetes</taxon>
        <taxon>Dothideomycetidae</taxon>
        <taxon>Mycosphaerellales</taxon>
        <taxon>Mycosphaerellaceae</taxon>
        <taxon>Pseudocercospora</taxon>
    </lineage>
</organism>
<dbReference type="GO" id="GO:0016125">
    <property type="term" value="P:sterol metabolic process"/>
    <property type="evidence" value="ECO:0007669"/>
    <property type="project" value="InterPro"/>
</dbReference>
<protein>
    <recommendedName>
        <fullName evidence="8">EXPERA domain-containing protein</fullName>
    </recommendedName>
</protein>
<comment type="similarity">
    <text evidence="2">Belongs to the EBP family.</text>
</comment>
<reference evidence="9 10" key="1">
    <citation type="submission" date="2015-07" db="EMBL/GenBank/DDBJ databases">
        <title>Comparative genomics of the Sigatoka disease complex on banana suggests a link between parallel evolutionary changes in Pseudocercospora fijiensis and Pseudocercospora eumusae and increased virulence on the banana host.</title>
        <authorList>
            <person name="Chang T.-C."/>
            <person name="Salvucci A."/>
            <person name="Crous P.W."/>
            <person name="Stergiopoulos I."/>
        </authorList>
    </citation>
    <scope>NUCLEOTIDE SEQUENCE [LARGE SCALE GENOMIC DNA]</scope>
    <source>
        <strain evidence="9 10">CBS 114824</strain>
    </source>
</reference>
<evidence type="ECO:0000256" key="7">
    <source>
        <dbReference type="SAM" id="Phobius"/>
    </source>
</evidence>
<dbReference type="PANTHER" id="PTHR14207:SF1">
    <property type="entry name" value="EMOPAMIL-BINDING PROTEIN-LIKE"/>
    <property type="match status" value="1"/>
</dbReference>
<dbReference type="OrthoDB" id="5415655at2759"/>
<comment type="caution">
    <text evidence="9">The sequence shown here is derived from an EMBL/GenBank/DDBJ whole genome shotgun (WGS) entry which is preliminary data.</text>
</comment>
<dbReference type="GO" id="GO:0005783">
    <property type="term" value="C:endoplasmic reticulum"/>
    <property type="evidence" value="ECO:0007669"/>
    <property type="project" value="TreeGrafter"/>
</dbReference>
<evidence type="ECO:0000259" key="8">
    <source>
        <dbReference type="PROSITE" id="PS51751"/>
    </source>
</evidence>
<proteinExistence type="inferred from homology"/>
<evidence type="ECO:0000256" key="1">
    <source>
        <dbReference type="ARBA" id="ARBA00004141"/>
    </source>
</evidence>
<feature type="transmembrane region" description="Helical" evidence="7">
    <location>
        <begin position="284"/>
        <end position="304"/>
    </location>
</feature>
<feature type="transmembrane region" description="Helical" evidence="7">
    <location>
        <begin position="316"/>
        <end position="334"/>
    </location>
</feature>
<feature type="domain" description="EXPERA" evidence="8">
    <location>
        <begin position="194"/>
        <end position="372"/>
    </location>
</feature>
<comment type="subcellular location">
    <subcellularLocation>
        <location evidence="1">Membrane</location>
        <topology evidence="1">Multi-pass membrane protein</topology>
    </subcellularLocation>
</comment>
<gene>
    <name evidence="9" type="ORF">AC578_3939</name>
</gene>
<feature type="transmembrane region" description="Helical" evidence="7">
    <location>
        <begin position="166"/>
        <end position="187"/>
    </location>
</feature>
<evidence type="ECO:0000256" key="6">
    <source>
        <dbReference type="PROSITE-ProRule" id="PRU01087"/>
    </source>
</evidence>
<evidence type="ECO:0000256" key="4">
    <source>
        <dbReference type="ARBA" id="ARBA00022989"/>
    </source>
</evidence>
<dbReference type="InterPro" id="IPR033118">
    <property type="entry name" value="EXPERA"/>
</dbReference>
<keyword evidence="4 6" id="KW-1133">Transmembrane helix</keyword>
<evidence type="ECO:0000313" key="9">
    <source>
        <dbReference type="EMBL" id="KXS94927.1"/>
    </source>
</evidence>
<evidence type="ECO:0000256" key="3">
    <source>
        <dbReference type="ARBA" id="ARBA00022692"/>
    </source>
</evidence>
<dbReference type="Proteomes" id="UP000070133">
    <property type="component" value="Unassembled WGS sequence"/>
</dbReference>
<dbReference type="PROSITE" id="PS51751">
    <property type="entry name" value="EXPERA"/>
    <property type="match status" value="1"/>
</dbReference>
<dbReference type="Pfam" id="PF05241">
    <property type="entry name" value="EBP"/>
    <property type="match status" value="1"/>
</dbReference>
<dbReference type="GO" id="GO:0016020">
    <property type="term" value="C:membrane"/>
    <property type="evidence" value="ECO:0007669"/>
    <property type="project" value="UniProtKB-SubCell"/>
</dbReference>
<dbReference type="EMBL" id="LFZN01000247">
    <property type="protein sequence ID" value="KXS94927.1"/>
    <property type="molecule type" value="Genomic_DNA"/>
</dbReference>
<dbReference type="GO" id="GO:0047750">
    <property type="term" value="F:cholestenol delta-isomerase activity"/>
    <property type="evidence" value="ECO:0007669"/>
    <property type="project" value="InterPro"/>
</dbReference>
<dbReference type="InterPro" id="IPR007905">
    <property type="entry name" value="EBP"/>
</dbReference>
<evidence type="ECO:0000256" key="5">
    <source>
        <dbReference type="ARBA" id="ARBA00023136"/>
    </source>
</evidence>
<dbReference type="STRING" id="321146.A0A139GXJ9"/>
<evidence type="ECO:0000313" key="10">
    <source>
        <dbReference type="Proteomes" id="UP000070133"/>
    </source>
</evidence>
<dbReference type="AlphaFoldDB" id="A0A139GXJ9"/>
<name>A0A139GXJ9_9PEZI</name>